<dbReference type="EMBL" id="AHXC01000003">
    <property type="protein sequence ID" value="ELB03350.1"/>
    <property type="molecule type" value="Genomic_DNA"/>
</dbReference>
<comment type="caution">
    <text evidence="3">The sequence shown here is derived from an EMBL/GenBank/DDBJ whole genome shotgun (WGS) entry which is preliminary data.</text>
</comment>
<evidence type="ECO:0000256" key="1">
    <source>
        <dbReference type="SAM" id="MobiDB-lite"/>
    </source>
</evidence>
<feature type="signal peptide" evidence="2">
    <location>
        <begin position="1"/>
        <end position="19"/>
    </location>
</feature>
<feature type="region of interest" description="Disordered" evidence="1">
    <location>
        <begin position="48"/>
        <end position="75"/>
    </location>
</feature>
<feature type="chain" id="PRO_5039327646" description="Lipoprotein" evidence="2">
    <location>
        <begin position="20"/>
        <end position="179"/>
    </location>
</feature>
<dbReference type="AlphaFoldDB" id="A0A828ZWT1"/>
<dbReference type="RefSeq" id="WP_002334751.1">
    <property type="nucleotide sequence ID" value="NZ_KB029685.1"/>
</dbReference>
<keyword evidence="2" id="KW-0732">Signal</keyword>
<name>A0A828ZWT1_ENTFC</name>
<reference evidence="3 4" key="1">
    <citation type="submission" date="2012-12" db="EMBL/GenBank/DDBJ databases">
        <title>The Genome Sequence of Enterococcus faecium E1590.</title>
        <authorList>
            <consortium name="The Broad Institute Genome Sequencing Platform"/>
            <consortium name="The Broad Institute Genome Sequencing Center for Infectious Disease"/>
            <person name="Earl A.M."/>
            <person name="Gilmore M.S."/>
            <person name="van Schaik W."/>
            <person name="Lebreton F."/>
            <person name="Willems R.J."/>
            <person name="Walker B."/>
            <person name="Young S.K."/>
            <person name="Zeng Q."/>
            <person name="Gargeya S."/>
            <person name="Fitzgerald M."/>
            <person name="Haas B."/>
            <person name="Abouelleil A."/>
            <person name="Alvarado L."/>
            <person name="Arachchi H.M."/>
            <person name="Berlin A.M."/>
            <person name="Chapman S.B."/>
            <person name="Dewar J."/>
            <person name="Goldberg J."/>
            <person name="Griggs A."/>
            <person name="Gujja S."/>
            <person name="Hansen M."/>
            <person name="Howarth C."/>
            <person name="Imamovic A."/>
            <person name="Larimer J."/>
            <person name="McCowan C."/>
            <person name="Murphy C."/>
            <person name="Neiman D."/>
            <person name="Pearson M."/>
            <person name="Priest M."/>
            <person name="Roberts A."/>
            <person name="Saif S."/>
            <person name="Shea T."/>
            <person name="Sisk P."/>
            <person name="Sykes S."/>
            <person name="Wortman J."/>
            <person name="Nusbaum C."/>
            <person name="Birren B."/>
        </authorList>
    </citation>
    <scope>NUCLEOTIDE SEQUENCE [LARGE SCALE GENOMIC DNA]</scope>
    <source>
        <strain evidence="3 4">E1590</strain>
    </source>
</reference>
<gene>
    <name evidence="3" type="ORF">OIE_03311</name>
</gene>
<proteinExistence type="predicted"/>
<dbReference type="Proteomes" id="UP000010553">
    <property type="component" value="Unassembled WGS sequence"/>
</dbReference>
<dbReference type="PROSITE" id="PS51257">
    <property type="entry name" value="PROKAR_LIPOPROTEIN"/>
    <property type="match status" value="1"/>
</dbReference>
<dbReference type="NCBIfam" id="NF042930">
    <property type="entry name" value="EF0163_fam"/>
    <property type="match status" value="1"/>
</dbReference>
<feature type="compositionally biased region" description="Polar residues" evidence="1">
    <location>
        <begin position="48"/>
        <end position="63"/>
    </location>
</feature>
<evidence type="ECO:0000313" key="4">
    <source>
        <dbReference type="Proteomes" id="UP000010553"/>
    </source>
</evidence>
<evidence type="ECO:0000313" key="3">
    <source>
        <dbReference type="EMBL" id="ELB03350.1"/>
    </source>
</evidence>
<protein>
    <recommendedName>
        <fullName evidence="5">Lipoprotein</fullName>
    </recommendedName>
</protein>
<dbReference type="InterPro" id="IPR049982">
    <property type="entry name" value="EF0163-like"/>
</dbReference>
<organism evidence="3 4">
    <name type="scientific">Enterococcus faecium EnGen0003</name>
    <dbReference type="NCBI Taxonomy" id="1138901"/>
    <lineage>
        <taxon>Bacteria</taxon>
        <taxon>Bacillati</taxon>
        <taxon>Bacillota</taxon>
        <taxon>Bacilli</taxon>
        <taxon>Lactobacillales</taxon>
        <taxon>Enterococcaceae</taxon>
        <taxon>Enterococcus</taxon>
    </lineage>
</organism>
<evidence type="ECO:0000256" key="2">
    <source>
        <dbReference type="SAM" id="SignalP"/>
    </source>
</evidence>
<accession>A0A828ZWT1</accession>
<evidence type="ECO:0008006" key="5">
    <source>
        <dbReference type="Google" id="ProtNLM"/>
    </source>
</evidence>
<sequence>MKRIVFLLGTTLSVLTLVACSSPDEQVETTESVKDSSIMEAVENSSLKLENTKAESSQPTATQEIVEEDRGENPTEDHMELLQAYGEAYANFKTINHRNEKLKDLMTEECIQMNGIDVETGNALGSEGKVTSIYQNDQDEYAVLLDCIQNGSPIRILLLAKVEDNKIAEMTYNTLKREY</sequence>